<feature type="region of interest" description="Disordered" evidence="1">
    <location>
        <begin position="181"/>
        <end position="211"/>
    </location>
</feature>
<sequence length="748" mass="77096">MRRRKLLISIGALGAGGTAAFGTEAFTSVEAERNVDVNVAGDQSAFVAIQPLESSNADKYVNIEDDDTIELNLDGDNEGPGEGVNQDAITKVEDLFRVVNQGSQTASVFFEDESDAVTFRVTQSTAETSGSSGQSLESASNSVELAVGEQVVVGLTIDTLDIGSGDPLILDDVTLRADATASAPGQSIPQPEYVVDSDVFGDSDNDDDNNNENIFPTISDAVSAAESDAVIGVRSAQDIGSRITIDKPLTLSGFEGKPPIDVTASLSDDEAIAVESDDVTIQNLDLSYNDLGRDDDIHLISGINRNGITVRDLDITSNASFDTNAIDIRGVDLEIVDNTVTDAGIQVQHDSESGGGSVTISGNSVTESDSGGGGIKDEGIVAFTNNTGLGNFSYTIEDNRVRDAGTPAIKLTDLSSQESPQDVNGESDKQDQIEALLRDNDVFSARIEGSNGAQVQTTSGSTFSTIQSAVDNAAAGSQGDGVALADSGTFTESITVDDDVSLRGPNAGTPGQDSARGEEAIIDGGGPAVTLDADKAEIDGFRVEGDGSSGDVIDIPESGTSNIVRVKNNIVRTSASGSGFINGIEVVNSDPDGGVGKPASAIIEGNDIKIDTGTKGAAINALSGPNHNTITVRNNRLRGDIGGYRDIDTLTVEDNEILPASAAAPNSAMDVEGVESATFTDNTFRGDVGDLAYDDDSESTGNSNTGAATATSVLNNKDGNSGNTFDPGARVVNGGDGDGDDLIEFSND</sequence>
<dbReference type="InterPro" id="IPR006626">
    <property type="entry name" value="PbH1"/>
</dbReference>
<dbReference type="SUPFAM" id="SSF51126">
    <property type="entry name" value="Pectin lyase-like"/>
    <property type="match status" value="2"/>
</dbReference>
<feature type="compositionally biased region" description="Low complexity" evidence="1">
    <location>
        <begin position="699"/>
        <end position="712"/>
    </location>
</feature>
<dbReference type="EMBL" id="FR746099">
    <property type="protein sequence ID" value="CCC39641.1"/>
    <property type="molecule type" value="Genomic_DNA"/>
</dbReference>
<feature type="region of interest" description="Disordered" evidence="1">
    <location>
        <begin position="690"/>
        <end position="748"/>
    </location>
</feature>
<dbReference type="OrthoDB" id="269319at2157"/>
<accession>G0LGT9</accession>
<dbReference type="HOGENOM" id="CLU_371588_0_0_2"/>
<protein>
    <submittedName>
        <fullName evidence="2">Uncharacterized protein</fullName>
    </submittedName>
</protein>
<organism evidence="2 3">
    <name type="scientific">Haloquadratum walsbyi (strain DSM 16854 / JCM 12705 / C23)</name>
    <dbReference type="NCBI Taxonomy" id="768065"/>
    <lineage>
        <taxon>Archaea</taxon>
        <taxon>Methanobacteriati</taxon>
        <taxon>Methanobacteriota</taxon>
        <taxon>Stenosarchaea group</taxon>
        <taxon>Halobacteria</taxon>
        <taxon>Halobacteriales</taxon>
        <taxon>Haloferacaceae</taxon>
        <taxon>Haloquadratum</taxon>
    </lineage>
</organism>
<name>G0LGT9_HALWC</name>
<dbReference type="SMART" id="SM00710">
    <property type="entry name" value="PbH1"/>
    <property type="match status" value="7"/>
</dbReference>
<proteinExistence type="predicted"/>
<dbReference type="AlphaFoldDB" id="G0LGT9"/>
<feature type="compositionally biased region" description="Polar residues" evidence="1">
    <location>
        <begin position="713"/>
        <end position="724"/>
    </location>
</feature>
<reference evidence="2 3" key="1">
    <citation type="journal article" date="2011" name="PLoS ONE">
        <title>Haloquadratum walsbyi: limited diversity in a global pond.</title>
        <authorList>
            <person name="Dyall-Smith M."/>
            <person name="Pfeiffer F."/>
            <person name="Klee K."/>
            <person name="Palm P."/>
            <person name="Gross K."/>
            <person name="Schuster S.C."/>
            <person name="Rampp M."/>
            <person name="Oesterhelt D."/>
        </authorList>
    </citation>
    <scope>NUCLEOTIDE SEQUENCE [LARGE SCALE GENOMIC DNA]</scope>
    <source>
        <strain evidence="3">DSM 16854 / JCM 12705 / C23</strain>
    </source>
</reference>
<feature type="compositionally biased region" description="Acidic residues" evidence="1">
    <location>
        <begin position="199"/>
        <end position="210"/>
    </location>
</feature>
<evidence type="ECO:0000313" key="2">
    <source>
        <dbReference type="EMBL" id="CCC39641.1"/>
    </source>
</evidence>
<evidence type="ECO:0000313" key="3">
    <source>
        <dbReference type="Proteomes" id="UP000007954"/>
    </source>
</evidence>
<dbReference type="KEGG" id="hwc:Hqrw_1707"/>
<feature type="region of interest" description="Disordered" evidence="1">
    <location>
        <begin position="499"/>
        <end position="529"/>
    </location>
</feature>
<feature type="compositionally biased region" description="Acidic residues" evidence="1">
    <location>
        <begin position="737"/>
        <end position="748"/>
    </location>
</feature>
<dbReference type="InterPro" id="IPR011050">
    <property type="entry name" value="Pectin_lyase_fold/virulence"/>
</dbReference>
<dbReference type="Proteomes" id="UP000007954">
    <property type="component" value="Chromosome"/>
</dbReference>
<dbReference type="GeneID" id="12446396"/>
<dbReference type="RefSeq" id="WP_014555456.1">
    <property type="nucleotide sequence ID" value="NC_017459.1"/>
</dbReference>
<evidence type="ECO:0000256" key="1">
    <source>
        <dbReference type="SAM" id="MobiDB-lite"/>
    </source>
</evidence>
<gene>
    <name evidence="2" type="ordered locus">Hqrw_1707</name>
</gene>